<protein>
    <recommendedName>
        <fullName evidence="3">RNase H type-1 domain-containing protein</fullName>
    </recommendedName>
</protein>
<sequence length="143" mass="16464">MECKQWLLLNLRDLSYFPINATDWDVLFGFILWTLWHNRNSHIFSTDTSSPEGVFQHSQRLLEESMKARLLVRHGRRRAPWPPGGNACWLDPPRHWIKVNTNGARNTTSGLASCGDLGRDFEGNWRFGFSRFLGSCSALEAEL</sequence>
<evidence type="ECO:0000313" key="2">
    <source>
        <dbReference type="Proteomes" id="UP001472677"/>
    </source>
</evidence>
<dbReference type="InterPro" id="IPR052929">
    <property type="entry name" value="RNase_H-like_EbsB-rel"/>
</dbReference>
<dbReference type="PANTHER" id="PTHR47074">
    <property type="entry name" value="BNAC02G40300D PROTEIN"/>
    <property type="match status" value="1"/>
</dbReference>
<evidence type="ECO:0000313" key="1">
    <source>
        <dbReference type="EMBL" id="KAK8569035.1"/>
    </source>
</evidence>
<reference evidence="1 2" key="1">
    <citation type="journal article" date="2024" name="G3 (Bethesda)">
        <title>Genome assembly of Hibiscus sabdariffa L. provides insights into metabolisms of medicinal natural products.</title>
        <authorList>
            <person name="Kim T."/>
        </authorList>
    </citation>
    <scope>NUCLEOTIDE SEQUENCE [LARGE SCALE GENOMIC DNA]</scope>
    <source>
        <strain evidence="1">TK-2024</strain>
        <tissue evidence="1">Old leaves</tissue>
    </source>
</reference>
<keyword evidence="2" id="KW-1185">Reference proteome</keyword>
<proteinExistence type="predicted"/>
<evidence type="ECO:0008006" key="3">
    <source>
        <dbReference type="Google" id="ProtNLM"/>
    </source>
</evidence>
<dbReference type="PANTHER" id="PTHR47074:SF11">
    <property type="entry name" value="REVERSE TRANSCRIPTASE-LIKE PROTEIN"/>
    <property type="match status" value="1"/>
</dbReference>
<dbReference type="EMBL" id="JBBPBM010000009">
    <property type="protein sequence ID" value="KAK8569035.1"/>
    <property type="molecule type" value="Genomic_DNA"/>
</dbReference>
<comment type="caution">
    <text evidence="1">The sequence shown here is derived from an EMBL/GenBank/DDBJ whole genome shotgun (WGS) entry which is preliminary data.</text>
</comment>
<accession>A0ABR2F261</accession>
<dbReference type="Proteomes" id="UP001472677">
    <property type="component" value="Unassembled WGS sequence"/>
</dbReference>
<organism evidence="1 2">
    <name type="scientific">Hibiscus sabdariffa</name>
    <name type="common">roselle</name>
    <dbReference type="NCBI Taxonomy" id="183260"/>
    <lineage>
        <taxon>Eukaryota</taxon>
        <taxon>Viridiplantae</taxon>
        <taxon>Streptophyta</taxon>
        <taxon>Embryophyta</taxon>
        <taxon>Tracheophyta</taxon>
        <taxon>Spermatophyta</taxon>
        <taxon>Magnoliopsida</taxon>
        <taxon>eudicotyledons</taxon>
        <taxon>Gunneridae</taxon>
        <taxon>Pentapetalae</taxon>
        <taxon>rosids</taxon>
        <taxon>malvids</taxon>
        <taxon>Malvales</taxon>
        <taxon>Malvaceae</taxon>
        <taxon>Malvoideae</taxon>
        <taxon>Hibiscus</taxon>
    </lineage>
</organism>
<gene>
    <name evidence="1" type="ORF">V6N12_007567</name>
</gene>
<name>A0ABR2F261_9ROSI</name>